<evidence type="ECO:0000256" key="3">
    <source>
        <dbReference type="ARBA" id="ARBA00022729"/>
    </source>
</evidence>
<organism evidence="5 6">
    <name type="scientific">Cylindrospermopsis raciborskii CS-506_A</name>
    <dbReference type="NCBI Taxonomy" id="2585140"/>
    <lineage>
        <taxon>Bacteria</taxon>
        <taxon>Bacillati</taxon>
        <taxon>Cyanobacteriota</taxon>
        <taxon>Cyanophyceae</taxon>
        <taxon>Nostocales</taxon>
        <taxon>Aphanizomenonaceae</taxon>
        <taxon>Cylindrospermopsis</taxon>
    </lineage>
</organism>
<dbReference type="AlphaFoldDB" id="A0A838WU38"/>
<comment type="caution">
    <text evidence="5">The sequence shown here is derived from an EMBL/GenBank/DDBJ whole genome shotgun (WGS) entry which is preliminary data.</text>
</comment>
<dbReference type="InterPro" id="IPR000914">
    <property type="entry name" value="SBP_5_dom"/>
</dbReference>
<evidence type="ECO:0000313" key="5">
    <source>
        <dbReference type="EMBL" id="MBA4465649.1"/>
    </source>
</evidence>
<dbReference type="GO" id="GO:1904680">
    <property type="term" value="F:peptide transmembrane transporter activity"/>
    <property type="evidence" value="ECO:0007669"/>
    <property type="project" value="TreeGrafter"/>
</dbReference>
<feature type="non-terminal residue" evidence="5">
    <location>
        <position position="1"/>
    </location>
</feature>
<evidence type="ECO:0000313" key="6">
    <source>
        <dbReference type="Proteomes" id="UP000538075"/>
    </source>
</evidence>
<name>A0A838WU38_9CYAN</name>
<dbReference type="CDD" id="cd00995">
    <property type="entry name" value="PBP2_NikA_DppA_OppA_like"/>
    <property type="match status" value="1"/>
</dbReference>
<keyword evidence="3" id="KW-0732">Signal</keyword>
<sequence>ALAFAPDDAASQTPKKGGKLIVARASDISVWDPKYTNDTLTIQAQQQIYANLLMTSADGKSVQPSLAERYEVSEDGRVYTFKLRSNAKFCDGSPITAEDVKFTFDRAMEKDSRVPWQFPNKPAVEAPDPSTVKITLDRANVAFARYLTLWGTHVVSKAYTEKVGQQEMGQKPLGSGAFCLDRFVKGQVTTLKRNPGYWDPEKPYLDEIE</sequence>
<evidence type="ECO:0000256" key="2">
    <source>
        <dbReference type="ARBA" id="ARBA00022448"/>
    </source>
</evidence>
<dbReference type="EMBL" id="VDFG01000519">
    <property type="protein sequence ID" value="MBA4465649.1"/>
    <property type="molecule type" value="Genomic_DNA"/>
</dbReference>
<keyword evidence="2" id="KW-0813">Transport</keyword>
<dbReference type="InterPro" id="IPR039424">
    <property type="entry name" value="SBP_5"/>
</dbReference>
<feature type="domain" description="Solute-binding protein family 5" evidence="4">
    <location>
        <begin position="62"/>
        <end position="209"/>
    </location>
</feature>
<feature type="non-terminal residue" evidence="5">
    <location>
        <position position="209"/>
    </location>
</feature>
<gene>
    <name evidence="5" type="ORF">FHK98_08295</name>
</gene>
<dbReference type="PANTHER" id="PTHR30290:SF9">
    <property type="entry name" value="OLIGOPEPTIDE-BINDING PROTEIN APPA"/>
    <property type="match status" value="1"/>
</dbReference>
<accession>A0A838WU38</accession>
<dbReference type="GO" id="GO:0015833">
    <property type="term" value="P:peptide transport"/>
    <property type="evidence" value="ECO:0007669"/>
    <property type="project" value="TreeGrafter"/>
</dbReference>
<comment type="similarity">
    <text evidence="1">Belongs to the bacterial solute-binding protein 5 family.</text>
</comment>
<dbReference type="Proteomes" id="UP000538075">
    <property type="component" value="Unassembled WGS sequence"/>
</dbReference>
<dbReference type="Gene3D" id="3.40.190.10">
    <property type="entry name" value="Periplasmic binding protein-like II"/>
    <property type="match status" value="1"/>
</dbReference>
<proteinExistence type="inferred from homology"/>
<dbReference type="SUPFAM" id="SSF53850">
    <property type="entry name" value="Periplasmic binding protein-like II"/>
    <property type="match status" value="1"/>
</dbReference>
<dbReference type="Pfam" id="PF00496">
    <property type="entry name" value="SBP_bac_5"/>
    <property type="match status" value="1"/>
</dbReference>
<reference evidence="5 6" key="1">
    <citation type="journal article" date="2020" name="J. Appl. Phycol.">
        <title>Morphological changes and genome evolution in Raphidiopsis raciborskii CS-506 after 23 years in culture.</title>
        <authorList>
            <person name="Willis A."/>
            <person name="Bent S.J."/>
            <person name="Jameson I.D."/>
        </authorList>
    </citation>
    <scope>NUCLEOTIDE SEQUENCE [LARGE SCALE GENOMIC DNA]</scope>
    <source>
        <strain evidence="5 6">CS-506_A</strain>
    </source>
</reference>
<dbReference type="PANTHER" id="PTHR30290">
    <property type="entry name" value="PERIPLASMIC BINDING COMPONENT OF ABC TRANSPORTER"/>
    <property type="match status" value="1"/>
</dbReference>
<protein>
    <submittedName>
        <fullName evidence="5">ABC transporter substrate-binding protein</fullName>
    </submittedName>
</protein>
<evidence type="ECO:0000259" key="4">
    <source>
        <dbReference type="Pfam" id="PF00496"/>
    </source>
</evidence>
<evidence type="ECO:0000256" key="1">
    <source>
        <dbReference type="ARBA" id="ARBA00005695"/>
    </source>
</evidence>